<organism evidence="2 3">
    <name type="scientific">Tegillarca granosa</name>
    <name type="common">Malaysian cockle</name>
    <name type="synonym">Anadara granosa</name>
    <dbReference type="NCBI Taxonomy" id="220873"/>
    <lineage>
        <taxon>Eukaryota</taxon>
        <taxon>Metazoa</taxon>
        <taxon>Spiralia</taxon>
        <taxon>Lophotrochozoa</taxon>
        <taxon>Mollusca</taxon>
        <taxon>Bivalvia</taxon>
        <taxon>Autobranchia</taxon>
        <taxon>Pteriomorphia</taxon>
        <taxon>Arcoida</taxon>
        <taxon>Arcoidea</taxon>
        <taxon>Arcidae</taxon>
        <taxon>Tegillarca</taxon>
    </lineage>
</organism>
<feature type="transmembrane region" description="Helical" evidence="1">
    <location>
        <begin position="34"/>
        <end position="56"/>
    </location>
</feature>
<evidence type="ECO:0000313" key="3">
    <source>
        <dbReference type="Proteomes" id="UP001217089"/>
    </source>
</evidence>
<keyword evidence="1" id="KW-0812">Transmembrane</keyword>
<keyword evidence="1" id="KW-1133">Transmembrane helix</keyword>
<comment type="caution">
    <text evidence="2">The sequence shown here is derived from an EMBL/GenBank/DDBJ whole genome shotgun (WGS) entry which is preliminary data.</text>
</comment>
<protein>
    <submittedName>
        <fullName evidence="2">Uncharacterized protein</fullName>
    </submittedName>
</protein>
<accession>A0ABQ9F190</accession>
<gene>
    <name evidence="2" type="ORF">KUTeg_012201</name>
</gene>
<reference evidence="2 3" key="1">
    <citation type="submission" date="2022-12" db="EMBL/GenBank/DDBJ databases">
        <title>Chromosome-level genome of Tegillarca granosa.</title>
        <authorList>
            <person name="Kim J."/>
        </authorList>
    </citation>
    <scope>NUCLEOTIDE SEQUENCE [LARGE SCALE GENOMIC DNA]</scope>
    <source>
        <strain evidence="2">Teg-2019</strain>
        <tissue evidence="2">Adductor muscle</tissue>
    </source>
</reference>
<name>A0ABQ9F190_TEGGR</name>
<sequence>MKLHTKVFSKIINLEYFGVGNNINFGIESIHAKSLGFCFNLFLFNISLLCFIFLLCKYKLCIFNQKKFQKIRGKKQNRKYLLTPICFRVNLKYRRKKKENNMI</sequence>
<evidence type="ECO:0000313" key="2">
    <source>
        <dbReference type="EMBL" id="KAJ8310336.1"/>
    </source>
</evidence>
<dbReference type="Proteomes" id="UP001217089">
    <property type="component" value="Unassembled WGS sequence"/>
</dbReference>
<dbReference type="EMBL" id="JARBDR010000640">
    <property type="protein sequence ID" value="KAJ8310336.1"/>
    <property type="molecule type" value="Genomic_DNA"/>
</dbReference>
<evidence type="ECO:0000256" key="1">
    <source>
        <dbReference type="SAM" id="Phobius"/>
    </source>
</evidence>
<keyword evidence="1" id="KW-0472">Membrane</keyword>
<proteinExistence type="predicted"/>
<keyword evidence="3" id="KW-1185">Reference proteome</keyword>